<keyword evidence="2" id="KW-1185">Reference proteome</keyword>
<evidence type="ECO:0008006" key="3">
    <source>
        <dbReference type="Google" id="ProtNLM"/>
    </source>
</evidence>
<accession>A0A923LIV6</accession>
<protein>
    <recommendedName>
        <fullName evidence="3">Esterase family protein</fullName>
    </recommendedName>
</protein>
<dbReference type="InterPro" id="IPR050583">
    <property type="entry name" value="Mycobacterial_A85_antigen"/>
</dbReference>
<evidence type="ECO:0000313" key="2">
    <source>
        <dbReference type="Proteomes" id="UP000652477"/>
    </source>
</evidence>
<dbReference type="InterPro" id="IPR029058">
    <property type="entry name" value="AB_hydrolase_fold"/>
</dbReference>
<dbReference type="InterPro" id="IPR000801">
    <property type="entry name" value="Esterase-like"/>
</dbReference>
<dbReference type="Proteomes" id="UP000652477">
    <property type="component" value="Unassembled WGS sequence"/>
</dbReference>
<dbReference type="RefSeq" id="WP_186876239.1">
    <property type="nucleotide sequence ID" value="NZ_JACOPF010000002.1"/>
</dbReference>
<comment type="caution">
    <text evidence="1">The sequence shown here is derived from an EMBL/GenBank/DDBJ whole genome shotgun (WGS) entry which is preliminary data.</text>
</comment>
<proteinExistence type="predicted"/>
<dbReference type="GO" id="GO:0016747">
    <property type="term" value="F:acyltransferase activity, transferring groups other than amino-acyl groups"/>
    <property type="evidence" value="ECO:0007669"/>
    <property type="project" value="TreeGrafter"/>
</dbReference>
<evidence type="ECO:0000313" key="1">
    <source>
        <dbReference type="EMBL" id="MBC5689575.1"/>
    </source>
</evidence>
<dbReference type="PANTHER" id="PTHR48098">
    <property type="entry name" value="ENTEROCHELIN ESTERASE-RELATED"/>
    <property type="match status" value="1"/>
</dbReference>
<dbReference type="AlphaFoldDB" id="A0A923LIV6"/>
<reference evidence="1" key="1">
    <citation type="submission" date="2020-08" db="EMBL/GenBank/DDBJ databases">
        <title>Genome public.</title>
        <authorList>
            <person name="Liu C."/>
            <person name="Sun Q."/>
        </authorList>
    </citation>
    <scope>NUCLEOTIDE SEQUENCE</scope>
    <source>
        <strain evidence="1">NSJ-55</strain>
    </source>
</reference>
<dbReference type="Pfam" id="PF00756">
    <property type="entry name" value="Esterase"/>
    <property type="match status" value="1"/>
</dbReference>
<dbReference type="PANTHER" id="PTHR48098:SF1">
    <property type="entry name" value="DIACYLGLYCEROL ACYLTRANSFERASE_MYCOLYLTRANSFERASE AG85A"/>
    <property type="match status" value="1"/>
</dbReference>
<dbReference type="Gene3D" id="3.40.50.1820">
    <property type="entry name" value="alpha/beta hydrolase"/>
    <property type="match status" value="1"/>
</dbReference>
<gene>
    <name evidence="1" type="ORF">H8S37_11655</name>
</gene>
<organism evidence="1 2">
    <name type="scientific">Mediterraneibacter hominis</name>
    <dbReference type="NCBI Taxonomy" id="2763054"/>
    <lineage>
        <taxon>Bacteria</taxon>
        <taxon>Bacillati</taxon>
        <taxon>Bacillota</taxon>
        <taxon>Clostridia</taxon>
        <taxon>Lachnospirales</taxon>
        <taxon>Lachnospiraceae</taxon>
        <taxon>Mediterraneibacter</taxon>
    </lineage>
</organism>
<name>A0A923LIV6_9FIRM</name>
<sequence>MSYMRFNFRSQSLGYYVDISIVYPTDHYSYYQQSPNESPLSMEGKHSKVYTPGMKFQTVYLIHGGGDDDTLTYRYSNAERYAQENHVMLVTPNISNSFGIDTQYGVKYQTFLSKELPVVIQSLFASSPKREDNFIIGYAMGGNAALGTALMHPELFHTCVDISGGIGMTLSTQTLKEELNGSHFKTHFPLYNASFGNADCLENSPYNIFHIARQNLQNNTPVCDFHIICGSDEFIRTRVEKDVEILKELGYPVNYICPEGYDHDFILWDEYIKIALKELLPLKR</sequence>
<dbReference type="EMBL" id="JACOPF010000002">
    <property type="protein sequence ID" value="MBC5689575.1"/>
    <property type="molecule type" value="Genomic_DNA"/>
</dbReference>
<dbReference type="SUPFAM" id="SSF53474">
    <property type="entry name" value="alpha/beta-Hydrolases"/>
    <property type="match status" value="1"/>
</dbReference>